<accession>A0A9X2A5E6</accession>
<sequence length="102" mass="12288">MIKNLRHNGEMKHYQETIDKIFGKNFKHRTLRTLFDCNSEEWNETTISEKLKILRTIKKSKEFSLEELILEYKIYYSVELKNKDHVLNSLEKSLEILLENAI</sequence>
<protein>
    <submittedName>
        <fullName evidence="1">Uncharacterized protein</fullName>
    </submittedName>
</protein>
<dbReference type="Proteomes" id="UP001139344">
    <property type="component" value="Unassembled WGS sequence"/>
</dbReference>
<dbReference type="EMBL" id="JAJSON010000015">
    <property type="protein sequence ID" value="MCG9971160.1"/>
    <property type="molecule type" value="Genomic_DNA"/>
</dbReference>
<keyword evidence="2" id="KW-1185">Reference proteome</keyword>
<proteinExistence type="predicted"/>
<evidence type="ECO:0000313" key="2">
    <source>
        <dbReference type="Proteomes" id="UP001139344"/>
    </source>
</evidence>
<dbReference type="RefSeq" id="WP_240097175.1">
    <property type="nucleotide sequence ID" value="NZ_JAJSON010000015.1"/>
</dbReference>
<reference evidence="1" key="1">
    <citation type="submission" date="2021-12" db="EMBL/GenBank/DDBJ databases">
        <title>Description of Gramella crocea sp. nov., a new bacterium isolated from activated sludge.</title>
        <authorList>
            <person name="Zhang X."/>
        </authorList>
    </citation>
    <scope>NUCLEOTIDE SEQUENCE</scope>
    <source>
        <strain evidence="1">YB25</strain>
    </source>
</reference>
<evidence type="ECO:0000313" key="1">
    <source>
        <dbReference type="EMBL" id="MCG9971160.1"/>
    </source>
</evidence>
<name>A0A9X2A5E6_9FLAO</name>
<gene>
    <name evidence="1" type="ORF">LU635_05875</name>
</gene>
<dbReference type="AlphaFoldDB" id="A0A9X2A5E6"/>
<comment type="caution">
    <text evidence="1">The sequence shown here is derived from an EMBL/GenBank/DDBJ whole genome shotgun (WGS) entry which is preliminary data.</text>
</comment>
<organism evidence="1 2">
    <name type="scientific">Christiangramia crocea</name>
    <dbReference type="NCBI Taxonomy" id="2904124"/>
    <lineage>
        <taxon>Bacteria</taxon>
        <taxon>Pseudomonadati</taxon>
        <taxon>Bacteroidota</taxon>
        <taxon>Flavobacteriia</taxon>
        <taxon>Flavobacteriales</taxon>
        <taxon>Flavobacteriaceae</taxon>
        <taxon>Christiangramia</taxon>
    </lineage>
</organism>